<dbReference type="Pfam" id="PF07494">
    <property type="entry name" value="Reg_prop"/>
    <property type="match status" value="3"/>
</dbReference>
<evidence type="ECO:0000313" key="5">
    <source>
        <dbReference type="EMBL" id="SDD15761.1"/>
    </source>
</evidence>
<organism evidence="5 6">
    <name type="scientific">Niabella drilacis (strain DSM 25811 / CCM 8410 / CCUG 62505 / LMG 26954 / E90)</name>
    <dbReference type="NCBI Taxonomy" id="1285928"/>
    <lineage>
        <taxon>Bacteria</taxon>
        <taxon>Pseudomonadati</taxon>
        <taxon>Bacteroidota</taxon>
        <taxon>Chitinophagia</taxon>
        <taxon>Chitinophagales</taxon>
        <taxon>Chitinophagaceae</taxon>
        <taxon>Niabella</taxon>
    </lineage>
</organism>
<dbReference type="PANTHER" id="PTHR43547:SF2">
    <property type="entry name" value="HYBRID SIGNAL TRANSDUCTION HISTIDINE KINASE C"/>
    <property type="match status" value="1"/>
</dbReference>
<dbReference type="Pfam" id="PF07495">
    <property type="entry name" value="Y_Y_Y"/>
    <property type="match status" value="1"/>
</dbReference>
<dbReference type="InterPro" id="IPR013783">
    <property type="entry name" value="Ig-like_fold"/>
</dbReference>
<keyword evidence="5" id="KW-0418">Kinase</keyword>
<dbReference type="GO" id="GO:0000155">
    <property type="term" value="F:phosphorelay sensor kinase activity"/>
    <property type="evidence" value="ECO:0007669"/>
    <property type="project" value="InterPro"/>
</dbReference>
<feature type="domain" description="Signal transduction histidine kinase internal region" evidence="3">
    <location>
        <begin position="822"/>
        <end position="897"/>
    </location>
</feature>
<dbReference type="PANTHER" id="PTHR43547">
    <property type="entry name" value="TWO-COMPONENT HISTIDINE KINASE"/>
    <property type="match status" value="1"/>
</dbReference>
<name>A0A1G6SGI9_NIADE</name>
<reference evidence="6" key="1">
    <citation type="submission" date="2016-10" db="EMBL/GenBank/DDBJ databases">
        <authorList>
            <person name="Varghese N."/>
            <person name="Submissions S."/>
        </authorList>
    </citation>
    <scope>NUCLEOTIDE SEQUENCE [LARGE SCALE GENOMIC DNA]</scope>
    <source>
        <strain evidence="6">DSM 25811 / CCM 8410 / LMG 26954 / E90</strain>
    </source>
</reference>
<evidence type="ECO:0000256" key="1">
    <source>
        <dbReference type="ARBA" id="ARBA00022553"/>
    </source>
</evidence>
<dbReference type="InterPro" id="IPR015943">
    <property type="entry name" value="WD40/YVTN_repeat-like_dom_sf"/>
</dbReference>
<dbReference type="Proteomes" id="UP000198757">
    <property type="component" value="Unassembled WGS sequence"/>
</dbReference>
<feature type="domain" description="Two component regulator three Y" evidence="4">
    <location>
        <begin position="705"/>
        <end position="767"/>
    </location>
</feature>
<dbReference type="EMBL" id="FMZO01000006">
    <property type="protein sequence ID" value="SDD15761.1"/>
    <property type="molecule type" value="Genomic_DNA"/>
</dbReference>
<keyword evidence="2" id="KW-0472">Membrane</keyword>
<dbReference type="SUPFAM" id="SSF63829">
    <property type="entry name" value="Calcium-dependent phosphotriesterase"/>
    <property type="match status" value="3"/>
</dbReference>
<evidence type="ECO:0000313" key="6">
    <source>
        <dbReference type="Proteomes" id="UP000198757"/>
    </source>
</evidence>
<evidence type="ECO:0000259" key="3">
    <source>
        <dbReference type="Pfam" id="PF06580"/>
    </source>
</evidence>
<dbReference type="Pfam" id="PF06580">
    <property type="entry name" value="His_kinase"/>
    <property type="match status" value="1"/>
</dbReference>
<keyword evidence="1" id="KW-0597">Phosphoprotein</keyword>
<keyword evidence="2" id="KW-1133">Transmembrane helix</keyword>
<dbReference type="InterPro" id="IPR010559">
    <property type="entry name" value="Sig_transdc_His_kin_internal"/>
</dbReference>
<protein>
    <submittedName>
        <fullName evidence="5">Sensor histidine kinase, LytS/YehU family</fullName>
    </submittedName>
</protein>
<proteinExistence type="predicted"/>
<keyword evidence="5" id="KW-0808">Transferase</keyword>
<dbReference type="OrthoDB" id="900814at2"/>
<evidence type="ECO:0000256" key="2">
    <source>
        <dbReference type="SAM" id="Phobius"/>
    </source>
</evidence>
<evidence type="ECO:0000259" key="4">
    <source>
        <dbReference type="Pfam" id="PF07495"/>
    </source>
</evidence>
<keyword evidence="6" id="KW-1185">Reference proteome</keyword>
<accession>A0A1G6SGI9</accession>
<dbReference type="Gene3D" id="2.130.10.10">
    <property type="entry name" value="YVTN repeat-like/Quinoprotein amine dehydrogenase"/>
    <property type="match status" value="3"/>
</dbReference>
<dbReference type="AlphaFoldDB" id="A0A1G6SGI9"/>
<keyword evidence="2" id="KW-0812">Transmembrane</keyword>
<dbReference type="GO" id="GO:0016020">
    <property type="term" value="C:membrane"/>
    <property type="evidence" value="ECO:0007669"/>
    <property type="project" value="InterPro"/>
</dbReference>
<gene>
    <name evidence="5" type="ORF">SAMN04487894_106214</name>
</gene>
<feature type="transmembrane region" description="Helical" evidence="2">
    <location>
        <begin position="776"/>
        <end position="795"/>
    </location>
</feature>
<dbReference type="Gene3D" id="2.60.40.10">
    <property type="entry name" value="Immunoglobulins"/>
    <property type="match status" value="1"/>
</dbReference>
<dbReference type="InterPro" id="IPR011123">
    <property type="entry name" value="Y_Y_Y"/>
</dbReference>
<dbReference type="InterPro" id="IPR011110">
    <property type="entry name" value="Reg_prop"/>
</dbReference>
<sequence>MVHLDHMRSWGIVLLLLYLFNQTAAQPNRFFFRKLTVANGLNDGSILAIAQDSRGFMWFSTKAGLNRFDGKSVKTYSFTPGDPASLPTSLSRCMSADSSGGFLIGLGDGMLEYDTAGDCFIPVKALADTWVTAIVPFNKNTVYLGTGKGLGTYNPVTKTVSFFNRQKDSLSPKSIYQIGRSGIYAYIVGNTGVIRLNSTTGQLEKIHFPLPGTARITAVAIDGSRNYWLATRNPNRLLKFSADCTTRTDYSQYIESGNNTITNFSAMIADRNGRIWVATQLNGLLLYNPQTDLFDPLLHNPLQAWTPSTNLHSTLYCDSDGRMWVGGNNGINYFNPDKTFFHILPVFNKDPDTRNRRVARVAVEDKNGRIWMGTIDGLVRYDPKTEQYKEWNNRDGRPPAIHFNSIRGILCDADNNIWIATGHGINQYRQDKGKMIFYTAKDSIPEIFYFSADKDRNGNLWFSSRDEDGFYYYNPQNKKFHSIRSVPGLNLFAGEGGRKLFQDSKGRYWLGFNGSGLGMYDPATEKHRRWKASAEPGSIAGNAVVDIKEDQMGTIWVSTFTGLSVIDPITFRVTNYNHTNGLINNSVGPLAIDEKNRVWIGTSGGLMLLDSSHTYFTAFGLQQGLPSVDFPEHAASILNNGEILMPTQNGFIRFAAAGFKKENRPLTPFFTTFDISGNRQEQQLNNPILLKQDENFFTIGFAAVNYDNPEGTWYAYRLDGIDEDWKYTRNRFADYTKIPGGNYTFRLKASTDRDQWEQPEQLLRIHIDTPFYKAGWFRPLLLLLLIAAIVAFYRYRIRQREKLLALQGKAQLLKKEKAMVMYESLKQQLNPHFLFNSLTSLSGLIDTDRKTANSFLEQMSRIYRYILKNRDSELVTLREELAFVQTYVQLQKTRFKEGLQVTVAVAEEDYSRRIAPVTLQNLTENAIKHNIIDQDAPLCITFSTENGYLVVKNNLQKKHVVETSNKQGLASLQALYAYLSNKPLIIDESAKTFCIYIPLI</sequence>
<dbReference type="STRING" id="1285928.SAMN04487894_106214"/>